<dbReference type="SUPFAM" id="SSF48452">
    <property type="entry name" value="TPR-like"/>
    <property type="match status" value="1"/>
</dbReference>
<dbReference type="GeneID" id="70130518"/>
<name>A0A9P8UZ40_9PEZI</name>
<evidence type="ECO:0000256" key="3">
    <source>
        <dbReference type="PROSITE-ProRule" id="PRU00339"/>
    </source>
</evidence>
<evidence type="ECO:0000313" key="5">
    <source>
        <dbReference type="EMBL" id="KAH6661060.1"/>
    </source>
</evidence>
<comment type="caution">
    <text evidence="5">The sequence shown here is derived from an EMBL/GenBank/DDBJ whole genome shotgun (WGS) entry which is preliminary data.</text>
</comment>
<keyword evidence="6" id="KW-1185">Reference proteome</keyword>
<dbReference type="AlphaFoldDB" id="A0A9P8UZ40"/>
<dbReference type="OrthoDB" id="1936594at2759"/>
<keyword evidence="2 3" id="KW-0802">TPR repeat</keyword>
<proteinExistence type="predicted"/>
<evidence type="ECO:0008006" key="7">
    <source>
        <dbReference type="Google" id="ProtNLM"/>
    </source>
</evidence>
<dbReference type="SMART" id="SM00028">
    <property type="entry name" value="TPR"/>
    <property type="match status" value="2"/>
</dbReference>
<evidence type="ECO:0000313" key="6">
    <source>
        <dbReference type="Proteomes" id="UP000758603"/>
    </source>
</evidence>
<dbReference type="InterPro" id="IPR019734">
    <property type="entry name" value="TPR_rpt"/>
</dbReference>
<evidence type="ECO:0000256" key="2">
    <source>
        <dbReference type="ARBA" id="ARBA00022803"/>
    </source>
</evidence>
<protein>
    <recommendedName>
        <fullName evidence="7">TPR repeat-containing protein</fullName>
    </recommendedName>
</protein>
<evidence type="ECO:0000256" key="4">
    <source>
        <dbReference type="SAM" id="MobiDB-lite"/>
    </source>
</evidence>
<dbReference type="EMBL" id="JAGPXC010000001">
    <property type="protein sequence ID" value="KAH6661060.1"/>
    <property type="molecule type" value="Genomic_DNA"/>
</dbReference>
<keyword evidence="1" id="KW-0677">Repeat</keyword>
<dbReference type="Pfam" id="PF13432">
    <property type="entry name" value="TPR_16"/>
    <property type="match status" value="1"/>
</dbReference>
<accession>A0A9P8UZ40</accession>
<dbReference type="InterPro" id="IPR011990">
    <property type="entry name" value="TPR-like_helical_dom_sf"/>
</dbReference>
<dbReference type="Proteomes" id="UP000758603">
    <property type="component" value="Unassembled WGS sequence"/>
</dbReference>
<dbReference type="Gene3D" id="1.25.40.10">
    <property type="entry name" value="Tetratricopeptide repeat domain"/>
    <property type="match status" value="1"/>
</dbReference>
<gene>
    <name evidence="5" type="ORF">BKA67DRAFT_550015</name>
</gene>
<evidence type="ECO:0000256" key="1">
    <source>
        <dbReference type="ARBA" id="ARBA00022737"/>
    </source>
</evidence>
<dbReference type="RefSeq" id="XP_045965191.1">
    <property type="nucleotide sequence ID" value="XM_046101626.1"/>
</dbReference>
<sequence length="1051" mass="115279">MDGFDIDLPSDTPVDAAEAQAEQKSYVPADQLSLANITGEAPYLSALETDDAKVLVGRFVHVIVAASQTSSDQNSDAPSEPETLVEPYEAVRIGSAAFNAFLQANVTGPVLEGAAKCEQNFASAYDRSVTDAQPKAKPGQPSIDLLRRICLRSLDVDGVSVYSYIPHIELFSLAKWIFTSGKVVLPDIKDLTRELAWMRFRIHLWHYKLLSQPSLSSGSLFTKSGRFTDVATLQELIEQTLVEAKKQVLVDSNETPKDGKVQFLLEEANAHLMLGYDHRAKQALDQAAGISGFVYALSGALGKRTKWQEKSTSQLVVLAKSSEDDEVPQDNLKDSAPNALALNDDTLLEKISFADEQVEDLSESRLPESLQGLTPEAQPQLKTEDQIILLTEATLKDTFSPADALTSEEILPFAVRVIEDKPANWQVYTQALLVRSRIELNRSRTIERGVLQMQAVVDQVIVDTDSAAPQGRDIDKLDEPSSNQPVPTIEVSDANGAPQANDQAKATTFFPAAKASETASPQIRLRYAHALASPPRWHLESELAFAWTSVGSLVSALEIFKRLRLWPEVALCLASSASTDDPDGRGSGGEEKARAIIRWRLFNRTDKSSLDDEEDIDRIPDIHSLKAADYCGTERDPPPPNAPRLWCILGDIEDEPKHYERAWEISKHRFGRAQKSLGEIYLRQKEFEKAADAYRLAVRVNRLSPELWGRLGDIELRLGHFPDAAEAFQRGIGASNGEEGGEGARTWSNLGTALLSWYKQVAKESKSLKEKEKAADIDDEDQSAAINDDIDPTKTPAIARAAELNKPAYKLLQDALAAFKRGATIANTNWRIWDNVVTLAASLSPEPALGDVILGTRNVLRIRNSEEALDAEILGLLVRHISKDSPTTPGDGVYMAPRGSIENKVIALFEDEVVPLITANSEIWSLVSRLRAWRRDYTGALDAAEKGWRAALGSAASSSLSAPIGNAATGSGNGNWQSGEDKEAWDTVVARTSELVAAYENWGPRIESIGEQRWKGKARSAVRSVTGKGKEMWEGSDGWNSLQALMEDLRS</sequence>
<reference evidence="5" key="1">
    <citation type="journal article" date="2021" name="Nat. Commun.">
        <title>Genetic determinants of endophytism in the Arabidopsis root mycobiome.</title>
        <authorList>
            <person name="Mesny F."/>
            <person name="Miyauchi S."/>
            <person name="Thiergart T."/>
            <person name="Pickel B."/>
            <person name="Atanasova L."/>
            <person name="Karlsson M."/>
            <person name="Huettel B."/>
            <person name="Barry K.W."/>
            <person name="Haridas S."/>
            <person name="Chen C."/>
            <person name="Bauer D."/>
            <person name="Andreopoulos W."/>
            <person name="Pangilinan J."/>
            <person name="LaButti K."/>
            <person name="Riley R."/>
            <person name="Lipzen A."/>
            <person name="Clum A."/>
            <person name="Drula E."/>
            <person name="Henrissat B."/>
            <person name="Kohler A."/>
            <person name="Grigoriev I.V."/>
            <person name="Martin F.M."/>
            <person name="Hacquard S."/>
        </authorList>
    </citation>
    <scope>NUCLEOTIDE SEQUENCE</scope>
    <source>
        <strain evidence="5">MPI-SDFR-AT-0073</strain>
    </source>
</reference>
<organism evidence="5 6">
    <name type="scientific">Truncatella angustata</name>
    <dbReference type="NCBI Taxonomy" id="152316"/>
    <lineage>
        <taxon>Eukaryota</taxon>
        <taxon>Fungi</taxon>
        <taxon>Dikarya</taxon>
        <taxon>Ascomycota</taxon>
        <taxon>Pezizomycotina</taxon>
        <taxon>Sordariomycetes</taxon>
        <taxon>Xylariomycetidae</taxon>
        <taxon>Amphisphaeriales</taxon>
        <taxon>Sporocadaceae</taxon>
        <taxon>Truncatella</taxon>
    </lineage>
</organism>
<dbReference type="PROSITE" id="PS50005">
    <property type="entry name" value="TPR"/>
    <property type="match status" value="1"/>
</dbReference>
<feature type="region of interest" description="Disordered" evidence="4">
    <location>
        <begin position="468"/>
        <end position="502"/>
    </location>
</feature>
<dbReference type="InterPro" id="IPR044244">
    <property type="entry name" value="TTC27/Emw1"/>
</dbReference>
<dbReference type="PANTHER" id="PTHR16193">
    <property type="entry name" value="TETRATRICOPEPTIDE REPEAT PROTEIN 27"/>
    <property type="match status" value="1"/>
</dbReference>
<feature type="repeat" description="TPR" evidence="3">
    <location>
        <begin position="671"/>
        <end position="704"/>
    </location>
</feature>
<dbReference type="PANTHER" id="PTHR16193:SF0">
    <property type="entry name" value="TETRATRICOPEPTIDE REPEAT PROTEIN 27"/>
    <property type="match status" value="1"/>
</dbReference>
<feature type="region of interest" description="Disordered" evidence="4">
    <location>
        <begin position="770"/>
        <end position="791"/>
    </location>
</feature>